<dbReference type="InterPro" id="IPR032041">
    <property type="entry name" value="Cdc73_N"/>
</dbReference>
<dbReference type="GO" id="GO:0016593">
    <property type="term" value="C:Cdc73/Paf1 complex"/>
    <property type="evidence" value="ECO:0007669"/>
    <property type="project" value="InterPro"/>
</dbReference>
<dbReference type="GO" id="GO:0006368">
    <property type="term" value="P:transcription elongation by RNA polymerase II"/>
    <property type="evidence" value="ECO:0007669"/>
    <property type="project" value="InterPro"/>
</dbReference>
<comment type="caution">
    <text evidence="3">The sequence shown here is derived from an EMBL/GenBank/DDBJ whole genome shotgun (WGS) entry which is preliminary data.</text>
</comment>
<feature type="region of interest" description="Disordered" evidence="1">
    <location>
        <begin position="129"/>
        <end position="179"/>
    </location>
</feature>
<dbReference type="EMBL" id="JAHWGI010000011">
    <property type="protein sequence ID" value="KAK3907426.1"/>
    <property type="molecule type" value="Genomic_DNA"/>
</dbReference>
<feature type="compositionally biased region" description="Low complexity" evidence="1">
    <location>
        <begin position="495"/>
        <end position="506"/>
    </location>
</feature>
<gene>
    <name evidence="3" type="ORF">KUF71_002925</name>
</gene>
<reference evidence="3" key="2">
    <citation type="journal article" date="2023" name="BMC Genomics">
        <title>Pest status, molecular evolution, and epigenetic factors derived from the genome assembly of Frankliniella fusca, a thysanopteran phytovirus vector.</title>
        <authorList>
            <person name="Catto M.A."/>
            <person name="Labadie P.E."/>
            <person name="Jacobson A.L."/>
            <person name="Kennedy G.G."/>
            <person name="Srinivasan R."/>
            <person name="Hunt B.G."/>
        </authorList>
    </citation>
    <scope>NUCLEOTIDE SEQUENCE</scope>
    <source>
        <strain evidence="3">PL_HMW_Pooled</strain>
    </source>
</reference>
<evidence type="ECO:0000313" key="3">
    <source>
        <dbReference type="EMBL" id="KAK3907426.1"/>
    </source>
</evidence>
<protein>
    <submittedName>
        <fullName evidence="3">Parafibromin</fullName>
    </submittedName>
</protein>
<evidence type="ECO:0000259" key="2">
    <source>
        <dbReference type="Pfam" id="PF16050"/>
    </source>
</evidence>
<dbReference type="Pfam" id="PF16050">
    <property type="entry name" value="CDC73_N"/>
    <property type="match status" value="1"/>
</dbReference>
<proteinExistence type="predicted"/>
<dbReference type="Proteomes" id="UP001219518">
    <property type="component" value="Unassembled WGS sequence"/>
</dbReference>
<accession>A0AAE1GRC0</accession>
<dbReference type="PANTHER" id="PTHR12466">
    <property type="entry name" value="CDC73 DOMAIN PROTEIN"/>
    <property type="match status" value="1"/>
</dbReference>
<name>A0AAE1GRC0_9NEOP</name>
<feature type="compositionally biased region" description="Polar residues" evidence="1">
    <location>
        <begin position="512"/>
        <end position="527"/>
    </location>
</feature>
<dbReference type="GO" id="GO:0032968">
    <property type="term" value="P:positive regulation of transcription elongation by RNA polymerase II"/>
    <property type="evidence" value="ECO:0007669"/>
    <property type="project" value="TreeGrafter"/>
</dbReference>
<feature type="compositionally biased region" description="Basic residues" evidence="1">
    <location>
        <begin position="157"/>
        <end position="167"/>
    </location>
</feature>
<dbReference type="InterPro" id="IPR007852">
    <property type="entry name" value="Cdc73/Parafibromin"/>
</dbReference>
<evidence type="ECO:0000313" key="4">
    <source>
        <dbReference type="Proteomes" id="UP001219518"/>
    </source>
</evidence>
<feature type="compositionally biased region" description="Basic and acidic residues" evidence="1">
    <location>
        <begin position="134"/>
        <end position="156"/>
    </location>
</feature>
<dbReference type="PANTHER" id="PTHR12466:SF8">
    <property type="entry name" value="PARAFIBROMIN"/>
    <property type="match status" value="1"/>
</dbReference>
<feature type="region of interest" description="Disordered" evidence="1">
    <location>
        <begin position="495"/>
        <end position="527"/>
    </location>
</feature>
<evidence type="ECO:0000256" key="1">
    <source>
        <dbReference type="SAM" id="MobiDB-lite"/>
    </source>
</evidence>
<dbReference type="AlphaFoldDB" id="A0AAE1GRC0"/>
<sequence length="658" mass="74573">MAEDILDTLRDCLQNRRLIREVNGKINVAGRNFPKHTETTFPIRQIKGARKSNKCKKFYNLEAIYFFLENQNLPHYEYAKKAQEKGIASVTKLDRKPLLARIGGEAAPSKKSTLKGKATEYCAKLENPSAVSRVEPEPLNRKQSSDQDSSEIERQRPHVRTYSRKRSSHEFRSSSRRQSLGTEEQLFDLDVGVVNTDVAEELALLKTENINLERSLRNVISFLKDHLGATEEQLMAMQECESNTVELSSIASSMKNKIVYASILSSGDSQCQVNQRTPRFCYKAVRHPTRGWEMIKQSLSSALSGREDSNTSEMEESKSISLDESLSKGTVLLKRAFSMLISQMRESSRFKTHEEFDTFCQKIILDCLAEAVDSFRELFNGLLSSQKTDEELGEVDRWVDICRTELVKLFQSLTRTLQSLRDIPTIQHKQPISLFHLPAPTFSLALNPAKVTHSVVLEMYVRFGVAELQRILMNILDCGPHVPLNNSYITFSPNSSNEKANNNNESKICHSWSPTSTSEEVSDLTTLQDQVEISPPHQSETQFKAFCETPILQSCKTDTNLLALNQETIQQEKFDTDSSLSSSSQSSPRSHLINRVLFQQNGNSEKFLNSTSTYQTRRLSEGDYGQYSKFKTSLGNTMVSSFKKRIQEKIQASTSDIL</sequence>
<feature type="domain" description="Paf1 complex subunit Cdc73 N-terminal" evidence="2">
    <location>
        <begin position="4"/>
        <end position="133"/>
    </location>
</feature>
<dbReference type="GO" id="GO:0000993">
    <property type="term" value="F:RNA polymerase II complex binding"/>
    <property type="evidence" value="ECO:0007669"/>
    <property type="project" value="TreeGrafter"/>
</dbReference>
<organism evidence="3 4">
    <name type="scientific">Frankliniella fusca</name>
    <dbReference type="NCBI Taxonomy" id="407009"/>
    <lineage>
        <taxon>Eukaryota</taxon>
        <taxon>Metazoa</taxon>
        <taxon>Ecdysozoa</taxon>
        <taxon>Arthropoda</taxon>
        <taxon>Hexapoda</taxon>
        <taxon>Insecta</taxon>
        <taxon>Pterygota</taxon>
        <taxon>Neoptera</taxon>
        <taxon>Paraneoptera</taxon>
        <taxon>Thysanoptera</taxon>
        <taxon>Terebrantia</taxon>
        <taxon>Thripoidea</taxon>
        <taxon>Thripidae</taxon>
        <taxon>Frankliniella</taxon>
    </lineage>
</organism>
<keyword evidence="4" id="KW-1185">Reference proteome</keyword>
<reference evidence="3" key="1">
    <citation type="submission" date="2021-07" db="EMBL/GenBank/DDBJ databases">
        <authorList>
            <person name="Catto M.A."/>
            <person name="Jacobson A."/>
            <person name="Kennedy G."/>
            <person name="Labadie P."/>
            <person name="Hunt B.G."/>
            <person name="Srinivasan R."/>
        </authorList>
    </citation>
    <scope>NUCLEOTIDE SEQUENCE</scope>
    <source>
        <strain evidence="3">PL_HMW_Pooled</strain>
        <tissue evidence="3">Head</tissue>
    </source>
</reference>